<dbReference type="GO" id="GO:0005737">
    <property type="term" value="C:cytoplasm"/>
    <property type="evidence" value="ECO:0007669"/>
    <property type="project" value="UniProtKB-SubCell"/>
</dbReference>
<evidence type="ECO:0000256" key="3">
    <source>
        <dbReference type="ARBA" id="ARBA00022490"/>
    </source>
</evidence>
<comment type="subcellular location">
    <subcellularLocation>
        <location evidence="1">Cytoplasm</location>
    </subcellularLocation>
</comment>
<dbReference type="InterPro" id="IPR035895">
    <property type="entry name" value="HPr-like_sf"/>
</dbReference>
<dbReference type="RefSeq" id="WP_123636879.1">
    <property type="nucleotide sequence ID" value="NZ_RJUK01000001.1"/>
</dbReference>
<evidence type="ECO:0000313" key="7">
    <source>
        <dbReference type="Proteomes" id="UP000273643"/>
    </source>
</evidence>
<evidence type="ECO:0000256" key="2">
    <source>
        <dbReference type="ARBA" id="ARBA00010736"/>
    </source>
</evidence>
<dbReference type="EMBL" id="RJUK01000001">
    <property type="protein sequence ID" value="ROQ19530.1"/>
    <property type="molecule type" value="Genomic_DNA"/>
</dbReference>
<dbReference type="PROSITE" id="PS00369">
    <property type="entry name" value="PTS_HPR_HIS"/>
    <property type="match status" value="1"/>
</dbReference>
<evidence type="ECO:0000313" key="6">
    <source>
        <dbReference type="EMBL" id="ROQ19530.1"/>
    </source>
</evidence>
<feature type="domain" description="HPr" evidence="5">
    <location>
        <begin position="1"/>
        <end position="90"/>
    </location>
</feature>
<dbReference type="PRINTS" id="PR00107">
    <property type="entry name" value="PHOSPHOCPHPR"/>
</dbReference>
<protein>
    <submittedName>
        <fullName evidence="6">Phosphocarrier protein</fullName>
    </submittedName>
</protein>
<gene>
    <name evidence="6" type="ORF">EDC38_0114</name>
</gene>
<dbReference type="PROSITE" id="PS51350">
    <property type="entry name" value="PTS_HPR_DOM"/>
    <property type="match status" value="1"/>
</dbReference>
<evidence type="ECO:0000259" key="5">
    <source>
        <dbReference type="PROSITE" id="PS51350"/>
    </source>
</evidence>
<dbReference type="Gene3D" id="3.30.1340.10">
    <property type="entry name" value="HPr-like"/>
    <property type="match status" value="1"/>
</dbReference>
<dbReference type="Proteomes" id="UP000273643">
    <property type="component" value="Unassembled WGS sequence"/>
</dbReference>
<comment type="caution">
    <text evidence="6">The sequence shown here is derived from an EMBL/GenBank/DDBJ whole genome shotgun (WGS) entry which is preliminary data.</text>
</comment>
<dbReference type="PROSITE" id="PS00589">
    <property type="entry name" value="PTS_HPR_SER"/>
    <property type="match status" value="1"/>
</dbReference>
<reference evidence="6 7" key="1">
    <citation type="submission" date="2018-11" db="EMBL/GenBank/DDBJ databases">
        <title>Genomic Encyclopedia of Type Strains, Phase IV (KMG-IV): sequencing the most valuable type-strain genomes for metagenomic binning, comparative biology and taxonomic classification.</title>
        <authorList>
            <person name="Goeker M."/>
        </authorList>
    </citation>
    <scope>NUCLEOTIDE SEQUENCE [LARGE SCALE GENOMIC DNA]</scope>
    <source>
        <strain evidence="6 7">DSM 16974</strain>
    </source>
</reference>
<dbReference type="InterPro" id="IPR002114">
    <property type="entry name" value="PTS_HPr_Ser_P_site"/>
</dbReference>
<dbReference type="SUPFAM" id="SSF55594">
    <property type="entry name" value="HPr-like"/>
    <property type="match status" value="1"/>
</dbReference>
<dbReference type="InterPro" id="IPR001020">
    <property type="entry name" value="PTS_HPr_His_P_site"/>
</dbReference>
<organism evidence="6 7">
    <name type="scientific">Marinimicrobium koreense</name>
    <dbReference type="NCBI Taxonomy" id="306545"/>
    <lineage>
        <taxon>Bacteria</taxon>
        <taxon>Pseudomonadati</taxon>
        <taxon>Pseudomonadota</taxon>
        <taxon>Gammaproteobacteria</taxon>
        <taxon>Cellvibrionales</taxon>
        <taxon>Cellvibrionaceae</taxon>
        <taxon>Marinimicrobium</taxon>
    </lineage>
</organism>
<dbReference type="GO" id="GO:0009401">
    <property type="term" value="P:phosphoenolpyruvate-dependent sugar phosphotransferase system"/>
    <property type="evidence" value="ECO:0007669"/>
    <property type="project" value="UniProtKB-KW"/>
</dbReference>
<dbReference type="NCBIfam" id="TIGR01003">
    <property type="entry name" value="PTS_HPr_family"/>
    <property type="match status" value="1"/>
</dbReference>
<dbReference type="OrthoDB" id="9798965at2"/>
<proteinExistence type="inferred from homology"/>
<dbReference type="InterPro" id="IPR050399">
    <property type="entry name" value="HPr"/>
</dbReference>
<evidence type="ECO:0000256" key="4">
    <source>
        <dbReference type="ARBA" id="ARBA00022683"/>
    </source>
</evidence>
<accession>A0A3N1NYQ2</accession>
<dbReference type="Pfam" id="PF00381">
    <property type="entry name" value="PTS-HPr"/>
    <property type="match status" value="1"/>
</dbReference>
<keyword evidence="7" id="KW-1185">Reference proteome</keyword>
<dbReference type="PANTHER" id="PTHR33705">
    <property type="entry name" value="PHOSPHOCARRIER PROTEIN HPR"/>
    <property type="match status" value="1"/>
</dbReference>
<keyword evidence="4" id="KW-0598">Phosphotransferase system</keyword>
<keyword evidence="3" id="KW-0963">Cytoplasm</keyword>
<dbReference type="AlphaFoldDB" id="A0A3N1NYQ2"/>
<dbReference type="InterPro" id="IPR000032">
    <property type="entry name" value="HPr-like"/>
</dbReference>
<comment type="similarity">
    <text evidence="2">Belongs to the HPr family.</text>
</comment>
<evidence type="ECO:0000256" key="1">
    <source>
        <dbReference type="ARBA" id="ARBA00004496"/>
    </source>
</evidence>
<name>A0A3N1NYQ2_9GAMM</name>
<dbReference type="PANTHER" id="PTHR33705:SF2">
    <property type="entry name" value="PHOSPHOCARRIER PROTEIN NPR"/>
    <property type="match status" value="1"/>
</dbReference>
<sequence>MPSSIITLINQKGLHARAAAKLATTAGQFDCDVRVRCDGSDTWVDGKSVMSLMLLAAACGTDLELTADGHDADNALDALCALINDRFDEGE</sequence>